<dbReference type="InterPro" id="IPR036890">
    <property type="entry name" value="HATPase_C_sf"/>
</dbReference>
<dbReference type="CDD" id="cd00130">
    <property type="entry name" value="PAS"/>
    <property type="match status" value="1"/>
</dbReference>
<dbReference type="EMBL" id="CP077091">
    <property type="protein sequence ID" value="QXI18847.1"/>
    <property type="molecule type" value="Genomic_DNA"/>
</dbReference>
<dbReference type="CDD" id="cd16922">
    <property type="entry name" value="HATPase_EvgS-ArcB-TorS-like"/>
    <property type="match status" value="1"/>
</dbReference>
<dbReference type="GO" id="GO:0009927">
    <property type="term" value="F:histidine phosphotransfer kinase activity"/>
    <property type="evidence" value="ECO:0007669"/>
    <property type="project" value="TreeGrafter"/>
</dbReference>
<dbReference type="InterPro" id="IPR036097">
    <property type="entry name" value="HisK_dim/P_sf"/>
</dbReference>
<dbReference type="FunFam" id="3.30.565.10:FF:000010">
    <property type="entry name" value="Sensor histidine kinase RcsC"/>
    <property type="match status" value="1"/>
</dbReference>
<dbReference type="GO" id="GO:0000155">
    <property type="term" value="F:phosphorelay sensor kinase activity"/>
    <property type="evidence" value="ECO:0007669"/>
    <property type="project" value="InterPro"/>
</dbReference>
<dbReference type="NCBIfam" id="TIGR00229">
    <property type="entry name" value="sensory_box"/>
    <property type="match status" value="1"/>
</dbReference>
<dbReference type="InterPro" id="IPR008207">
    <property type="entry name" value="Sig_transdc_His_kin_Hpt_dom"/>
</dbReference>
<dbReference type="InterPro" id="IPR000700">
    <property type="entry name" value="PAS-assoc_C"/>
</dbReference>
<dbReference type="PANTHER" id="PTHR43047">
    <property type="entry name" value="TWO-COMPONENT HISTIDINE PROTEIN KINASE"/>
    <property type="match status" value="1"/>
</dbReference>
<dbReference type="InterPro" id="IPR011006">
    <property type="entry name" value="CheY-like_superfamily"/>
</dbReference>
<dbReference type="InterPro" id="IPR005467">
    <property type="entry name" value="His_kinase_dom"/>
</dbReference>
<dbReference type="Gene3D" id="1.20.120.160">
    <property type="entry name" value="HPT domain"/>
    <property type="match status" value="1"/>
</dbReference>
<dbReference type="PRINTS" id="PR00344">
    <property type="entry name" value="BCTRLSENSOR"/>
</dbReference>
<dbReference type="InterPro" id="IPR049870">
    <property type="entry name" value="BvgS-like_periplasmic1"/>
</dbReference>
<dbReference type="GO" id="GO:0005886">
    <property type="term" value="C:plasma membrane"/>
    <property type="evidence" value="ECO:0007669"/>
    <property type="project" value="UniProtKB-SubCell"/>
</dbReference>
<feature type="domain" description="PAC" evidence="23">
    <location>
        <begin position="651"/>
        <end position="709"/>
    </location>
</feature>
<evidence type="ECO:0000256" key="2">
    <source>
        <dbReference type="ARBA" id="ARBA00004429"/>
    </source>
</evidence>
<dbReference type="Gene3D" id="3.40.50.2300">
    <property type="match status" value="1"/>
</dbReference>
<protein>
    <recommendedName>
        <fullName evidence="3">histidine kinase</fullName>
        <ecNumber evidence="3">2.7.13.3</ecNumber>
    </recommendedName>
</protein>
<dbReference type="CDD" id="cd13707">
    <property type="entry name" value="PBP2_BvgS_D2"/>
    <property type="match status" value="1"/>
</dbReference>
<evidence type="ECO:0000256" key="17">
    <source>
        <dbReference type="PROSITE-ProRule" id="PRU00169"/>
    </source>
</evidence>
<dbReference type="SUPFAM" id="SSF47384">
    <property type="entry name" value="Homodimeric domain of signal transducing histidine kinase"/>
    <property type="match status" value="1"/>
</dbReference>
<evidence type="ECO:0000256" key="13">
    <source>
        <dbReference type="ARBA" id="ARBA00022989"/>
    </source>
</evidence>
<dbReference type="InterPro" id="IPR001789">
    <property type="entry name" value="Sig_transdc_resp-reg_receiver"/>
</dbReference>
<accession>A0A9E6TI28</accession>
<dbReference type="SUPFAM" id="SSF47226">
    <property type="entry name" value="Histidine-containing phosphotransfer domain, HPT domain"/>
    <property type="match status" value="1"/>
</dbReference>
<evidence type="ECO:0000259" key="24">
    <source>
        <dbReference type="PROSITE" id="PS50894"/>
    </source>
</evidence>
<dbReference type="PROSITE" id="PS50894">
    <property type="entry name" value="HPT"/>
    <property type="match status" value="1"/>
</dbReference>
<dbReference type="Proteomes" id="UP000631521">
    <property type="component" value="Chromosome"/>
</dbReference>
<dbReference type="SUPFAM" id="SSF52172">
    <property type="entry name" value="CheY-like"/>
    <property type="match status" value="1"/>
</dbReference>
<dbReference type="AlphaFoldDB" id="A0A9E6TI28"/>
<evidence type="ECO:0000313" key="25">
    <source>
        <dbReference type="EMBL" id="QXI18847.1"/>
    </source>
</evidence>
<keyword evidence="11" id="KW-0418">Kinase</keyword>
<evidence type="ECO:0000256" key="11">
    <source>
        <dbReference type="ARBA" id="ARBA00022777"/>
    </source>
</evidence>
<dbReference type="InterPro" id="IPR000014">
    <property type="entry name" value="PAS"/>
</dbReference>
<dbReference type="Pfam" id="PF01627">
    <property type="entry name" value="Hpt"/>
    <property type="match status" value="1"/>
</dbReference>
<evidence type="ECO:0000313" key="26">
    <source>
        <dbReference type="Proteomes" id="UP000631521"/>
    </source>
</evidence>
<dbReference type="InterPro" id="IPR001638">
    <property type="entry name" value="Solute-binding_3/MltF_N"/>
</dbReference>
<keyword evidence="6 17" id="KW-0597">Phosphoprotein</keyword>
<dbReference type="PROSITE" id="PS50113">
    <property type="entry name" value="PAC"/>
    <property type="match status" value="1"/>
</dbReference>
<name>A0A9E6TI28_9PSED</name>
<dbReference type="PANTHER" id="PTHR43047:SF72">
    <property type="entry name" value="OSMOSENSING HISTIDINE PROTEIN KINASE SLN1"/>
    <property type="match status" value="1"/>
</dbReference>
<dbReference type="PROSITE" id="PS50109">
    <property type="entry name" value="HIS_KIN"/>
    <property type="match status" value="1"/>
</dbReference>
<dbReference type="SMART" id="SM00062">
    <property type="entry name" value="PBPb"/>
    <property type="match status" value="2"/>
</dbReference>
<dbReference type="Gene3D" id="3.30.565.10">
    <property type="entry name" value="Histidine kinase-like ATPase, C-terminal domain"/>
    <property type="match status" value="1"/>
</dbReference>
<evidence type="ECO:0000259" key="22">
    <source>
        <dbReference type="PROSITE" id="PS50112"/>
    </source>
</evidence>
<organism evidence="25 26">
    <name type="scientific">Pseudomonas hamedanensis</name>
    <dbReference type="NCBI Taxonomy" id="2745504"/>
    <lineage>
        <taxon>Bacteria</taxon>
        <taxon>Pseudomonadati</taxon>
        <taxon>Pseudomonadota</taxon>
        <taxon>Gammaproteobacteria</taxon>
        <taxon>Pseudomonadales</taxon>
        <taxon>Pseudomonadaceae</taxon>
        <taxon>Pseudomonas</taxon>
    </lineage>
</organism>
<dbReference type="InterPro" id="IPR013656">
    <property type="entry name" value="PAS_4"/>
</dbReference>
<dbReference type="SUPFAM" id="SSF53850">
    <property type="entry name" value="Periplasmic binding protein-like II"/>
    <property type="match status" value="2"/>
</dbReference>
<dbReference type="KEGG" id="phv:HU739_007555"/>
<evidence type="ECO:0000256" key="5">
    <source>
        <dbReference type="ARBA" id="ARBA00022519"/>
    </source>
</evidence>
<proteinExistence type="predicted"/>
<dbReference type="EC" id="2.7.13.3" evidence="3"/>
<feature type="domain" description="PAS" evidence="22">
    <location>
        <begin position="581"/>
        <end position="653"/>
    </location>
</feature>
<feature type="transmembrane region" description="Helical" evidence="18">
    <location>
        <begin position="542"/>
        <end position="563"/>
    </location>
</feature>
<dbReference type="RefSeq" id="WP_186552263.1">
    <property type="nucleotide sequence ID" value="NZ_CP077091.1"/>
</dbReference>
<dbReference type="PROSITE" id="PS50110">
    <property type="entry name" value="RESPONSE_REGULATORY"/>
    <property type="match status" value="1"/>
</dbReference>
<dbReference type="InterPro" id="IPR035965">
    <property type="entry name" value="PAS-like_dom_sf"/>
</dbReference>
<evidence type="ECO:0000256" key="1">
    <source>
        <dbReference type="ARBA" id="ARBA00000085"/>
    </source>
</evidence>
<dbReference type="CDD" id="cd13705">
    <property type="entry name" value="PBP2_BvgS_D1"/>
    <property type="match status" value="1"/>
</dbReference>
<evidence type="ECO:0000256" key="9">
    <source>
        <dbReference type="ARBA" id="ARBA00022729"/>
    </source>
</evidence>
<feature type="signal peptide" evidence="19">
    <location>
        <begin position="1"/>
        <end position="23"/>
    </location>
</feature>
<dbReference type="Gene3D" id="1.10.287.130">
    <property type="match status" value="1"/>
</dbReference>
<evidence type="ECO:0000256" key="19">
    <source>
        <dbReference type="SAM" id="SignalP"/>
    </source>
</evidence>
<dbReference type="Pfam" id="PF00497">
    <property type="entry name" value="SBP_bac_3"/>
    <property type="match status" value="2"/>
</dbReference>
<keyword evidence="12" id="KW-0067">ATP-binding</keyword>
<dbReference type="InterPro" id="IPR003661">
    <property type="entry name" value="HisK_dim/P_dom"/>
</dbReference>
<feature type="domain" description="Histidine kinase" evidence="20">
    <location>
        <begin position="727"/>
        <end position="949"/>
    </location>
</feature>
<comment type="subcellular location">
    <subcellularLocation>
        <location evidence="2">Cell inner membrane</location>
        <topology evidence="2">Multi-pass membrane protein</topology>
    </subcellularLocation>
</comment>
<keyword evidence="9 19" id="KW-0732">Signal</keyword>
<dbReference type="SMART" id="SM00091">
    <property type="entry name" value="PAS"/>
    <property type="match status" value="1"/>
</dbReference>
<keyword evidence="8 18" id="KW-0812">Transmembrane</keyword>
<dbReference type="CDD" id="cd17546">
    <property type="entry name" value="REC_hyHK_CKI1_RcsC-like"/>
    <property type="match status" value="1"/>
</dbReference>
<evidence type="ECO:0000256" key="16">
    <source>
        <dbReference type="PROSITE-ProRule" id="PRU00110"/>
    </source>
</evidence>
<dbReference type="GO" id="GO:0005524">
    <property type="term" value="F:ATP binding"/>
    <property type="evidence" value="ECO:0007669"/>
    <property type="project" value="UniProtKB-KW"/>
</dbReference>
<dbReference type="Pfam" id="PF08448">
    <property type="entry name" value="PAS_4"/>
    <property type="match status" value="1"/>
</dbReference>
<feature type="modified residue" description="Phosphohistidine" evidence="16">
    <location>
        <position position="1157"/>
    </location>
</feature>
<reference evidence="25 26" key="1">
    <citation type="journal article" date="2020" name="Microorganisms">
        <title>Reliable Identification of Environmental Pseudomonas Isolates Using the rpoD Gene.</title>
        <authorList>
            <consortium name="The Broad Institute Genome Sequencing Platform"/>
            <person name="Girard L."/>
            <person name="Lood C."/>
            <person name="Rokni-Zadeh H."/>
            <person name="van Noort V."/>
            <person name="Lavigne R."/>
            <person name="De Mot R."/>
        </authorList>
    </citation>
    <scope>NUCLEOTIDE SEQUENCE [LARGE SCALE GENOMIC DNA]</scope>
    <source>
        <strain evidence="25 26">SWRI65</strain>
    </source>
</reference>
<evidence type="ECO:0000256" key="7">
    <source>
        <dbReference type="ARBA" id="ARBA00022679"/>
    </source>
</evidence>
<evidence type="ECO:0000259" key="20">
    <source>
        <dbReference type="PROSITE" id="PS50109"/>
    </source>
</evidence>
<evidence type="ECO:0000256" key="15">
    <source>
        <dbReference type="ARBA" id="ARBA00023136"/>
    </source>
</evidence>
<dbReference type="SMART" id="SM00448">
    <property type="entry name" value="REC"/>
    <property type="match status" value="1"/>
</dbReference>
<keyword evidence="4" id="KW-1003">Cell membrane</keyword>
<evidence type="ECO:0000256" key="4">
    <source>
        <dbReference type="ARBA" id="ARBA00022475"/>
    </source>
</evidence>
<dbReference type="InterPro" id="IPR003594">
    <property type="entry name" value="HATPase_dom"/>
</dbReference>
<dbReference type="InterPro" id="IPR004358">
    <property type="entry name" value="Sig_transdc_His_kin-like_C"/>
</dbReference>
<evidence type="ECO:0000256" key="6">
    <source>
        <dbReference type="ARBA" id="ARBA00022553"/>
    </source>
</evidence>
<dbReference type="InterPro" id="IPR036641">
    <property type="entry name" value="HPT_dom_sf"/>
</dbReference>
<gene>
    <name evidence="25" type="ORF">HU739_007555</name>
</gene>
<dbReference type="Pfam" id="PF00512">
    <property type="entry name" value="HisKA"/>
    <property type="match status" value="1"/>
</dbReference>
<keyword evidence="14" id="KW-0902">Two-component regulatory system</keyword>
<evidence type="ECO:0000259" key="21">
    <source>
        <dbReference type="PROSITE" id="PS50110"/>
    </source>
</evidence>
<sequence length="1224" mass="135616">MSSRWCVCLLLFCSQFLFQAVWAAEPEPQRLKLLGRSSLAGLGNQTLPLRSEDQQWLRDTKVLRLGTSAPDFLPFDITTIGGEYEGITADYMGILAKALGVDVEVYQYANRQAAIQALLEGQIDLLGSSGRYEAALAGISMSAPYTDDQPVIVTRINEAGPEQEALSGKRLAMHAEYLPLEDVRALYPQADIRLYSSIQSAIAAVAFGQADAFLGDIISADYLVGKNFLNTLQLSRFSGMALQHFSFAMLKDNQTLQRVIDSGIERIPESERLSILQRWSGGGVNELFRQTRLQLTPAEQRWIAEHPVVRVVINESYAPLTFFDSQKRFRGVTADVLKQVSLLTGLKFETQAVDSVQEMVEDIRQGRADMIGALSRSDSRERVLGFTRPYLSSSFVLVSSLRAGSPNALEELSGKRLALIDETPLSEYFKAHVPAITLVRADNALNAMELVAQGRADAAVNSLISANYFTSRFFRDQLRTVSTVGEIPATTAFATDRGALELRSILDKALLSIPPNEMMSLANRWRTNAVISDGYWQNYRALIIQTLIGAAVLSLAFVFWITYQRREIRRRLRTEQALEDQLAFMHTLIDGTPHPIYVRDRQGALLICNNSYLEAFGVSREAVLGQPVTANLLPDPQEIATYQSQCLRVMSTGEALIQDSQLHIGASGQLHSLHHWILPYRDARQDVKGIIGGWIDISERKHLLEQLRNAKEQAEAASKAKTTFLATMSHEIRTPMNAVIGMLEMALEKADQGQLDRFALEVAFSSANSMLELIGDILDIARIEAGKMSLSPERADVRELVESVVRVFDGVARQKGLRIKMQIDPGITGDVLIDPLRFKQVLSNLVSNAIKFTEQGHVLISLQSEPSDTPRELKIRLRVEDTGIGICAEDLPRLFKPFAQADSGQSARQGTGLGLVISRTLCEMMGGQLELHSTQRQGTTVTVLLSLTRLDDIVRPVRNDEELPASASRSLRVLVVDDYPANLLLLSKQLTFLGHKVREAEEGASGLRLWQTNRFDVVITDCNMPLMNGYELSQAIRQQEQQRQLPPCLIFGFTANAQPEERERCKAAGMDDCLFKPISLAGLNQRLLGYADRLPAAITEREDAALGLERLRYLTGDDPQLMVQLLKDLIQSNQDDLHSLRALALSADLSLLAEMAHRIKGGAKVVNARTVVEQCDALEDACSLGLPDTDIQARRVALENAILTVEAELVALLEQAEREPQTDA</sequence>
<dbReference type="SUPFAM" id="SSF55874">
    <property type="entry name" value="ATPase domain of HSP90 chaperone/DNA topoisomerase II/histidine kinase"/>
    <property type="match status" value="1"/>
</dbReference>
<evidence type="ECO:0000256" key="12">
    <source>
        <dbReference type="ARBA" id="ARBA00022840"/>
    </source>
</evidence>
<dbReference type="Pfam" id="PF00072">
    <property type="entry name" value="Response_reg"/>
    <property type="match status" value="1"/>
</dbReference>
<keyword evidence="26" id="KW-1185">Reference proteome</keyword>
<dbReference type="CDD" id="cd00082">
    <property type="entry name" value="HisKA"/>
    <property type="match status" value="1"/>
</dbReference>
<keyword evidence="13 18" id="KW-1133">Transmembrane helix</keyword>
<evidence type="ECO:0000256" key="8">
    <source>
        <dbReference type="ARBA" id="ARBA00022692"/>
    </source>
</evidence>
<dbReference type="InterPro" id="IPR049871">
    <property type="entry name" value="BvgS-like_periplasmic2"/>
</dbReference>
<dbReference type="SMART" id="SM00388">
    <property type="entry name" value="HisKA"/>
    <property type="match status" value="1"/>
</dbReference>
<dbReference type="Gene3D" id="3.30.450.20">
    <property type="entry name" value="PAS domain"/>
    <property type="match status" value="1"/>
</dbReference>
<keyword evidence="5" id="KW-0997">Cell inner membrane</keyword>
<feature type="chain" id="PRO_5039221598" description="histidine kinase" evidence="19">
    <location>
        <begin position="24"/>
        <end position="1224"/>
    </location>
</feature>
<dbReference type="Gene3D" id="3.40.190.10">
    <property type="entry name" value="Periplasmic binding protein-like II"/>
    <property type="match status" value="4"/>
</dbReference>
<keyword evidence="15 18" id="KW-0472">Membrane</keyword>
<keyword evidence="10" id="KW-0547">Nucleotide-binding</keyword>
<evidence type="ECO:0000256" key="14">
    <source>
        <dbReference type="ARBA" id="ARBA00023012"/>
    </source>
</evidence>
<dbReference type="SMART" id="SM00387">
    <property type="entry name" value="HATPase_c"/>
    <property type="match status" value="1"/>
</dbReference>
<evidence type="ECO:0000259" key="23">
    <source>
        <dbReference type="PROSITE" id="PS50113"/>
    </source>
</evidence>
<feature type="modified residue" description="4-aspartylphosphate" evidence="17">
    <location>
        <position position="1021"/>
    </location>
</feature>
<dbReference type="SUPFAM" id="SSF55785">
    <property type="entry name" value="PYP-like sensor domain (PAS domain)"/>
    <property type="match status" value="1"/>
</dbReference>
<reference evidence="25 26" key="2">
    <citation type="journal article" date="2021" name="Microorganisms">
        <title>The Ever-Expanding Pseudomonas Genus: Description of 43 New Species and Partition of the Pseudomonas putida Group.</title>
        <authorList>
            <person name="Girard L."/>
            <person name="Lood C."/>
            <person name="Hofte M."/>
            <person name="Vandamme P."/>
            <person name="Rokni-Zadeh H."/>
            <person name="van Noort V."/>
            <person name="Lavigne R."/>
            <person name="De Mot R."/>
        </authorList>
    </citation>
    <scope>NUCLEOTIDE SEQUENCE [LARGE SCALE GENOMIC DNA]</scope>
    <source>
        <strain evidence="25 26">SWRI65</strain>
    </source>
</reference>
<evidence type="ECO:0000256" key="18">
    <source>
        <dbReference type="SAM" id="Phobius"/>
    </source>
</evidence>
<comment type="catalytic activity">
    <reaction evidence="1">
        <text>ATP + protein L-histidine = ADP + protein N-phospho-L-histidine.</text>
        <dbReference type="EC" id="2.7.13.3"/>
    </reaction>
</comment>
<dbReference type="PROSITE" id="PS50112">
    <property type="entry name" value="PAS"/>
    <property type="match status" value="1"/>
</dbReference>
<feature type="domain" description="Response regulatory" evidence="21">
    <location>
        <begin position="972"/>
        <end position="1091"/>
    </location>
</feature>
<keyword evidence="7" id="KW-0808">Transferase</keyword>
<dbReference type="Pfam" id="PF02518">
    <property type="entry name" value="HATPase_c"/>
    <property type="match status" value="1"/>
</dbReference>
<feature type="domain" description="HPt" evidence="24">
    <location>
        <begin position="1118"/>
        <end position="1220"/>
    </location>
</feature>
<evidence type="ECO:0000256" key="3">
    <source>
        <dbReference type="ARBA" id="ARBA00012438"/>
    </source>
</evidence>
<evidence type="ECO:0000256" key="10">
    <source>
        <dbReference type="ARBA" id="ARBA00022741"/>
    </source>
</evidence>